<dbReference type="NCBIfam" id="TIGR00879">
    <property type="entry name" value="SP"/>
    <property type="match status" value="1"/>
</dbReference>
<dbReference type="AlphaFoldDB" id="A0A2I0ARM3"/>
<evidence type="ECO:0000256" key="6">
    <source>
        <dbReference type="ARBA" id="ARBA00022847"/>
    </source>
</evidence>
<dbReference type="OrthoDB" id="6339427at2759"/>
<feature type="transmembrane region" description="Helical" evidence="11">
    <location>
        <begin position="156"/>
        <end position="179"/>
    </location>
</feature>
<evidence type="ECO:0000313" key="13">
    <source>
        <dbReference type="EMBL" id="PKA58197.1"/>
    </source>
</evidence>
<dbReference type="InterPro" id="IPR020846">
    <property type="entry name" value="MFS_dom"/>
</dbReference>
<dbReference type="SUPFAM" id="SSF103473">
    <property type="entry name" value="MFS general substrate transporter"/>
    <property type="match status" value="1"/>
</dbReference>
<dbReference type="InterPro" id="IPR005828">
    <property type="entry name" value="MFS_sugar_transport-like"/>
</dbReference>
<dbReference type="PROSITE" id="PS00216">
    <property type="entry name" value="SUGAR_TRANSPORT_1"/>
    <property type="match status" value="1"/>
</dbReference>
<feature type="transmembrane region" description="Helical" evidence="11">
    <location>
        <begin position="485"/>
        <end position="503"/>
    </location>
</feature>
<dbReference type="InterPro" id="IPR003663">
    <property type="entry name" value="Sugar/inositol_transpt"/>
</dbReference>
<keyword evidence="4" id="KW-0762">Sugar transport</keyword>
<dbReference type="PRINTS" id="PR00171">
    <property type="entry name" value="SUGRTRNSPORT"/>
</dbReference>
<keyword evidence="14" id="KW-1185">Reference proteome</keyword>
<dbReference type="GO" id="GO:0015293">
    <property type="term" value="F:symporter activity"/>
    <property type="evidence" value="ECO:0007669"/>
    <property type="project" value="UniProtKB-KW"/>
</dbReference>
<evidence type="ECO:0000256" key="1">
    <source>
        <dbReference type="ARBA" id="ARBA00004141"/>
    </source>
</evidence>
<evidence type="ECO:0000256" key="5">
    <source>
        <dbReference type="ARBA" id="ARBA00022692"/>
    </source>
</evidence>
<reference evidence="13 14" key="1">
    <citation type="journal article" date="2017" name="Nature">
        <title>The Apostasia genome and the evolution of orchids.</title>
        <authorList>
            <person name="Zhang G.Q."/>
            <person name="Liu K.W."/>
            <person name="Li Z."/>
            <person name="Lohaus R."/>
            <person name="Hsiao Y.Y."/>
            <person name="Niu S.C."/>
            <person name="Wang J.Y."/>
            <person name="Lin Y.C."/>
            <person name="Xu Q."/>
            <person name="Chen L.J."/>
            <person name="Yoshida K."/>
            <person name="Fujiwara S."/>
            <person name="Wang Z.W."/>
            <person name="Zhang Y.Q."/>
            <person name="Mitsuda N."/>
            <person name="Wang M."/>
            <person name="Liu G.H."/>
            <person name="Pecoraro L."/>
            <person name="Huang H.X."/>
            <person name="Xiao X.J."/>
            <person name="Lin M."/>
            <person name="Wu X.Y."/>
            <person name="Wu W.L."/>
            <person name="Chen Y.Y."/>
            <person name="Chang S.B."/>
            <person name="Sakamoto S."/>
            <person name="Ohme-Takagi M."/>
            <person name="Yagi M."/>
            <person name="Zeng S.J."/>
            <person name="Shen C.Y."/>
            <person name="Yeh C.M."/>
            <person name="Luo Y.B."/>
            <person name="Tsai W.C."/>
            <person name="Van de Peer Y."/>
            <person name="Liu Z.J."/>
        </authorList>
    </citation>
    <scope>NUCLEOTIDE SEQUENCE [LARGE SCALE GENOMIC DNA]</scope>
    <source>
        <strain evidence="14">cv. Shenzhen</strain>
        <tissue evidence="13">Stem</tissue>
    </source>
</reference>
<evidence type="ECO:0000256" key="8">
    <source>
        <dbReference type="ARBA" id="ARBA00023136"/>
    </source>
</evidence>
<feature type="transmembrane region" description="Helical" evidence="11">
    <location>
        <begin position="379"/>
        <end position="402"/>
    </location>
</feature>
<evidence type="ECO:0000259" key="12">
    <source>
        <dbReference type="PROSITE" id="PS50850"/>
    </source>
</evidence>
<organism evidence="13 14">
    <name type="scientific">Apostasia shenzhenica</name>
    <dbReference type="NCBI Taxonomy" id="1088818"/>
    <lineage>
        <taxon>Eukaryota</taxon>
        <taxon>Viridiplantae</taxon>
        <taxon>Streptophyta</taxon>
        <taxon>Embryophyta</taxon>
        <taxon>Tracheophyta</taxon>
        <taxon>Spermatophyta</taxon>
        <taxon>Magnoliopsida</taxon>
        <taxon>Liliopsida</taxon>
        <taxon>Asparagales</taxon>
        <taxon>Orchidaceae</taxon>
        <taxon>Apostasioideae</taxon>
        <taxon>Apostasia</taxon>
    </lineage>
</organism>
<feature type="domain" description="Major facilitator superfamily (MFS) profile" evidence="12">
    <location>
        <begin position="61"/>
        <end position="507"/>
    </location>
</feature>
<feature type="transmembrane region" description="Helical" evidence="11">
    <location>
        <begin position="30"/>
        <end position="47"/>
    </location>
</feature>
<feature type="transmembrane region" description="Helical" evidence="11">
    <location>
        <begin position="191"/>
        <end position="210"/>
    </location>
</feature>
<feature type="region of interest" description="Disordered" evidence="10">
    <location>
        <begin position="1"/>
        <end position="23"/>
    </location>
</feature>
<feature type="transmembrane region" description="Helical" evidence="11">
    <location>
        <begin position="414"/>
        <end position="440"/>
    </location>
</feature>
<dbReference type="InterPro" id="IPR005829">
    <property type="entry name" value="Sugar_transporter_CS"/>
</dbReference>
<dbReference type="InterPro" id="IPR036259">
    <property type="entry name" value="MFS_trans_sf"/>
</dbReference>
<dbReference type="STRING" id="1088818.A0A2I0ARM3"/>
<feature type="transmembrane region" description="Helical" evidence="11">
    <location>
        <begin position="99"/>
        <end position="116"/>
    </location>
</feature>
<dbReference type="Pfam" id="PF00083">
    <property type="entry name" value="Sugar_tr"/>
    <property type="match status" value="1"/>
</dbReference>
<comment type="subcellular location">
    <subcellularLocation>
        <location evidence="1">Membrane</location>
        <topology evidence="1">Multi-pass membrane protein</topology>
    </subcellularLocation>
</comment>
<feature type="transmembrane region" description="Helical" evidence="11">
    <location>
        <begin position="128"/>
        <end position="150"/>
    </location>
</feature>
<name>A0A2I0ARM3_9ASPA</name>
<keyword evidence="5 11" id="KW-0812">Transmembrane</keyword>
<evidence type="ECO:0000313" key="14">
    <source>
        <dbReference type="Proteomes" id="UP000236161"/>
    </source>
</evidence>
<evidence type="ECO:0000256" key="11">
    <source>
        <dbReference type="SAM" id="Phobius"/>
    </source>
</evidence>
<dbReference type="PROSITE" id="PS50850">
    <property type="entry name" value="MFS"/>
    <property type="match status" value="1"/>
</dbReference>
<dbReference type="PANTHER" id="PTHR23500:SF519">
    <property type="entry name" value="POLYOL TRANSPORTER 5-LIKE"/>
    <property type="match status" value="1"/>
</dbReference>
<keyword evidence="7 11" id="KW-1133">Transmembrane helix</keyword>
<dbReference type="Gene3D" id="1.20.1250.20">
    <property type="entry name" value="MFS general substrate transporter like domains"/>
    <property type="match status" value="1"/>
</dbReference>
<feature type="transmembrane region" description="Helical" evidence="11">
    <location>
        <begin position="216"/>
        <end position="238"/>
    </location>
</feature>
<keyword evidence="3 9" id="KW-0813">Transport</keyword>
<evidence type="ECO:0000256" key="9">
    <source>
        <dbReference type="RuleBase" id="RU003346"/>
    </source>
</evidence>
<feature type="region of interest" description="Disordered" evidence="10">
    <location>
        <begin position="525"/>
        <end position="545"/>
    </location>
</feature>
<sequence length="545" mass="58242">MDGGKTSPESIPGDLPAIPDPKKPARNKQAFACAILASMTSVVLGYGKQSNLQPLLTENHSFNSYLIDSGNLAADVAVMSGAAMFIKEDLKVSDSELEILAGIINLYSLIGSIAAGRTSDWIGRRYTMVLASAIFFLGAVMMGLATNYAFLMAGRFVAGIGVGYSLMIAPVYTAEVSPVSARGFLTSFPEVFINSGVLLGYVSNFAFAGLPHHLNWRVMFLVGTVPPVFIAASVIFFMPESPRWLVLQNRLDEAAAVLAKTSDSPEEARLRLEEIKSAAVTPSSPSSGHIRGTHGEGVWRELLRPTPTVRRILVAAIGLQFFQQASGIDSVVLYGPRIFEKAGLKTNSKKLGATVAVGFTKTIFILVSTFFLDRVGRRPLLLSSAGGMILSLLALASALFVIDRRPEGEAPLAAVVVSIMTVLSFVGSFSIGLGPIAWVYTSEIFPLRLRAQGASLGTATNRVMSGVISMSFLSLYKAITISGSFFLYAGIASAGWGFFYVFLPETRGRSLENMEEIFGKKGKEQGKAEEMVAGGEGLKPDNVSV</sequence>
<dbReference type="InterPro" id="IPR045262">
    <property type="entry name" value="STP/PLT_plant"/>
</dbReference>
<dbReference type="Proteomes" id="UP000236161">
    <property type="component" value="Unassembled WGS sequence"/>
</dbReference>
<proteinExistence type="inferred from homology"/>
<dbReference type="FunFam" id="1.20.1250.20:FF:000025">
    <property type="entry name" value="probable polyol transporter 4"/>
    <property type="match status" value="1"/>
</dbReference>
<dbReference type="EMBL" id="KZ451955">
    <property type="protein sequence ID" value="PKA58197.1"/>
    <property type="molecule type" value="Genomic_DNA"/>
</dbReference>
<evidence type="ECO:0000256" key="2">
    <source>
        <dbReference type="ARBA" id="ARBA00010992"/>
    </source>
</evidence>
<protein>
    <submittedName>
        <fullName evidence="13">Polyol transporter 5</fullName>
    </submittedName>
</protein>
<dbReference type="GO" id="GO:0015144">
    <property type="term" value="F:carbohydrate transmembrane transporter activity"/>
    <property type="evidence" value="ECO:0007669"/>
    <property type="project" value="InterPro"/>
</dbReference>
<evidence type="ECO:0000256" key="10">
    <source>
        <dbReference type="SAM" id="MobiDB-lite"/>
    </source>
</evidence>
<gene>
    <name evidence="13" type="primary">PLT5</name>
    <name evidence="13" type="ORF">AXF42_Ash012920</name>
</gene>
<feature type="transmembrane region" description="Helical" evidence="11">
    <location>
        <begin position="353"/>
        <end position="372"/>
    </location>
</feature>
<dbReference type="PANTHER" id="PTHR23500">
    <property type="entry name" value="SOLUTE CARRIER FAMILY 2, FACILITATED GLUCOSE TRANSPORTER"/>
    <property type="match status" value="1"/>
</dbReference>
<accession>A0A2I0ARM3</accession>
<keyword evidence="6" id="KW-0769">Symport</keyword>
<dbReference type="GO" id="GO:0016020">
    <property type="term" value="C:membrane"/>
    <property type="evidence" value="ECO:0007669"/>
    <property type="project" value="UniProtKB-SubCell"/>
</dbReference>
<evidence type="ECO:0000256" key="4">
    <source>
        <dbReference type="ARBA" id="ARBA00022597"/>
    </source>
</evidence>
<evidence type="ECO:0000256" key="7">
    <source>
        <dbReference type="ARBA" id="ARBA00022989"/>
    </source>
</evidence>
<keyword evidence="8 11" id="KW-0472">Membrane</keyword>
<evidence type="ECO:0000256" key="3">
    <source>
        <dbReference type="ARBA" id="ARBA00022448"/>
    </source>
</evidence>
<dbReference type="PROSITE" id="PS00217">
    <property type="entry name" value="SUGAR_TRANSPORT_2"/>
    <property type="match status" value="1"/>
</dbReference>
<comment type="similarity">
    <text evidence="2 9">Belongs to the major facilitator superfamily. Sugar transporter (TC 2.A.1.1) family.</text>
</comment>